<gene>
    <name evidence="1" type="ORF">JIN85_16320</name>
</gene>
<evidence type="ECO:0000313" key="2">
    <source>
        <dbReference type="Proteomes" id="UP000603141"/>
    </source>
</evidence>
<dbReference type="RefSeq" id="WP_200272718.1">
    <property type="nucleotide sequence ID" value="NZ_JAENIJ010000031.1"/>
</dbReference>
<accession>A0A934VS73</accession>
<dbReference type="Proteomes" id="UP000603141">
    <property type="component" value="Unassembled WGS sequence"/>
</dbReference>
<dbReference type="EMBL" id="JAENIJ010000031">
    <property type="protein sequence ID" value="MBK1883986.1"/>
    <property type="molecule type" value="Genomic_DNA"/>
</dbReference>
<dbReference type="AlphaFoldDB" id="A0A934VS73"/>
<keyword evidence="2" id="KW-1185">Reference proteome</keyword>
<proteinExistence type="predicted"/>
<evidence type="ECO:0000313" key="1">
    <source>
        <dbReference type="EMBL" id="MBK1883986.1"/>
    </source>
</evidence>
<name>A0A934VS73_9BACT</name>
<comment type="caution">
    <text evidence="1">The sequence shown here is derived from an EMBL/GenBank/DDBJ whole genome shotgun (WGS) entry which is preliminary data.</text>
</comment>
<reference evidence="1" key="1">
    <citation type="submission" date="2021-01" db="EMBL/GenBank/DDBJ databases">
        <title>Modified the classification status of verrucomicrobia.</title>
        <authorList>
            <person name="Feng X."/>
        </authorList>
    </citation>
    <scope>NUCLEOTIDE SEQUENCE</scope>
    <source>
        <strain evidence="1">KCTC 22041</strain>
    </source>
</reference>
<protein>
    <submittedName>
        <fullName evidence="1">Uncharacterized protein</fullName>
    </submittedName>
</protein>
<organism evidence="1 2">
    <name type="scientific">Luteolibacter pohnpeiensis</name>
    <dbReference type="NCBI Taxonomy" id="454153"/>
    <lineage>
        <taxon>Bacteria</taxon>
        <taxon>Pseudomonadati</taxon>
        <taxon>Verrucomicrobiota</taxon>
        <taxon>Verrucomicrobiia</taxon>
        <taxon>Verrucomicrobiales</taxon>
        <taxon>Verrucomicrobiaceae</taxon>
        <taxon>Luteolibacter</taxon>
    </lineage>
</organism>
<sequence>MKAAFYSILILACSAVAGWLIADSDALGLVEQSSSVKQPIAPKLQSQPAEKPPAEMPVAAPDPDEIFASQLADLRSLRGSPQLSAGYWMGDDERIIDPGFPHLARWLKLSEAQRVLLAGILRSSANARRAWELANLHAERSQVGSFHVNWIDHDDESLPALKQALASEFGDELAEAIFLRGNLHRFFEPVPGWNTRRTDDISLEITARPGSGILLKLTNGNWSQSLPWSEKEFPVRALPRLEHVFDYSADAEAIFNSSKETEYPSAKNIAGKPGYVVSPYSERQIDVRNIPPGTLVNDPNFPSSQKAYFRIPNPISATN</sequence>